<keyword evidence="4" id="KW-1185">Reference proteome</keyword>
<dbReference type="Proteomes" id="UP000662904">
    <property type="component" value="Chromosome"/>
</dbReference>
<name>A0A8A0RRN2_9FIRM</name>
<dbReference type="NCBIfam" id="TIGR02833">
    <property type="entry name" value="spore_III_AB"/>
    <property type="match status" value="1"/>
</dbReference>
<evidence type="ECO:0000256" key="1">
    <source>
        <dbReference type="SAM" id="Coils"/>
    </source>
</evidence>
<dbReference type="KEGG" id="kme:H0A61_02429"/>
<dbReference type="InterPro" id="IPR014198">
    <property type="entry name" value="Spore_III_AB"/>
</dbReference>
<reference evidence="3" key="1">
    <citation type="submission" date="2020-07" db="EMBL/GenBank/DDBJ databases">
        <title>Koleobacter methoxysyntrophicus gen. nov., sp. nov., a novel anaerobic bacterium isolated from deep subsurface oil field and proposal of Koleobacterales ord. nov. in the phylum Firmicutes.</title>
        <authorList>
            <person name="Sakamoto S."/>
            <person name="Tamaki H."/>
        </authorList>
    </citation>
    <scope>NUCLEOTIDE SEQUENCE</scope>
    <source>
        <strain evidence="3">NRmbB1</strain>
    </source>
</reference>
<dbReference type="RefSeq" id="WP_206707361.1">
    <property type="nucleotide sequence ID" value="NZ_CP059066.1"/>
</dbReference>
<protein>
    <submittedName>
        <fullName evidence="3">Stage III sporulation protein AB</fullName>
    </submittedName>
</protein>
<evidence type="ECO:0000256" key="2">
    <source>
        <dbReference type="SAM" id="Phobius"/>
    </source>
</evidence>
<feature type="coiled-coil region" evidence="1">
    <location>
        <begin position="125"/>
        <end position="152"/>
    </location>
</feature>
<dbReference type="PIRSF" id="PIRSF021435">
    <property type="entry name" value="SpoIIIAB"/>
    <property type="match status" value="1"/>
</dbReference>
<proteinExistence type="predicted"/>
<feature type="transmembrane region" description="Helical" evidence="2">
    <location>
        <begin position="6"/>
        <end position="26"/>
    </location>
</feature>
<evidence type="ECO:0000313" key="3">
    <source>
        <dbReference type="EMBL" id="QSQ10037.1"/>
    </source>
</evidence>
<gene>
    <name evidence="3" type="primary">spoIIIAB</name>
    <name evidence="3" type="ORF">H0A61_02429</name>
</gene>
<keyword evidence="2" id="KW-0812">Transmembrane</keyword>
<sequence>MLIKIAGVLIIIISSSYIGFLIAGFYRDRPKQLRNLQAALHMLETEIIYFSTPLPDAMRKISCKCDPRVSDVFKTVAEMLDKRQGYTAGECWEMAINSFYQNSSININDKEILISFAKYLGSTDKDNQLKNLKLTRELLHKQEEEAEEVRNRNEKIWRYIGVLTGVMIVLLIF</sequence>
<dbReference type="EMBL" id="CP059066">
    <property type="protein sequence ID" value="QSQ10037.1"/>
    <property type="molecule type" value="Genomic_DNA"/>
</dbReference>
<keyword evidence="2" id="KW-1133">Transmembrane helix</keyword>
<keyword evidence="2" id="KW-0472">Membrane</keyword>
<organism evidence="3 4">
    <name type="scientific">Koleobacter methoxysyntrophicus</name>
    <dbReference type="NCBI Taxonomy" id="2751313"/>
    <lineage>
        <taxon>Bacteria</taxon>
        <taxon>Bacillati</taxon>
        <taxon>Bacillota</taxon>
        <taxon>Clostridia</taxon>
        <taxon>Koleobacterales</taxon>
        <taxon>Koleobacteraceae</taxon>
        <taxon>Koleobacter</taxon>
    </lineage>
</organism>
<dbReference type="Pfam" id="PF09548">
    <property type="entry name" value="Spore_III_AB"/>
    <property type="match status" value="1"/>
</dbReference>
<evidence type="ECO:0000313" key="4">
    <source>
        <dbReference type="Proteomes" id="UP000662904"/>
    </source>
</evidence>
<accession>A0A8A0RRN2</accession>
<keyword evidence="1" id="KW-0175">Coiled coil</keyword>
<feature type="transmembrane region" description="Helical" evidence="2">
    <location>
        <begin position="156"/>
        <end position="172"/>
    </location>
</feature>
<dbReference type="AlphaFoldDB" id="A0A8A0RRN2"/>